<feature type="compositionally biased region" description="Polar residues" evidence="1">
    <location>
        <begin position="50"/>
        <end position="71"/>
    </location>
</feature>
<evidence type="ECO:0000313" key="3">
    <source>
        <dbReference type="Proteomes" id="UP000078559"/>
    </source>
</evidence>
<dbReference type="AlphaFoldDB" id="A0A194WDM1"/>
<name>A0A194WDM1_CYTMA</name>
<feature type="region of interest" description="Disordered" evidence="1">
    <location>
        <begin position="45"/>
        <end position="109"/>
    </location>
</feature>
<gene>
    <name evidence="2" type="ORF">VM1G_10081</name>
</gene>
<sequence>MGLSYKVQVHLQHPDGGLFKSAHGQQTLRMCFSLENTTLTWPTMDFPSRCQGSDSRPQQRALPAQQSASGETRSHRTPLFQTDGIQTQQQSSFGPAQRDTGSPQAVAHDGQGAELECPYCNKVNSPLKDDMRCSSCHMRLDSRLASPEVTRGSRWAVVLPALAGANRPRPSHQATTTIIARQQRAPNRRSHSNNTLIPRPLGPRSFRPTLEVIQWVPRRDRERPGHHHRRSLTQTLSASSYPYGNIPRRAIDIAPCIRPANHGSGFARTLPPIHSALPSYLRQGDRPIVRRHPGTGGRGDGVEVGNSYYGFYETQCYLH</sequence>
<accession>A0A194WDM1</accession>
<feature type="compositionally biased region" description="Polar residues" evidence="1">
    <location>
        <begin position="79"/>
        <end position="103"/>
    </location>
</feature>
<dbReference type="Proteomes" id="UP000078559">
    <property type="component" value="Chromosome 13"/>
</dbReference>
<evidence type="ECO:0000256" key="1">
    <source>
        <dbReference type="SAM" id="MobiDB-lite"/>
    </source>
</evidence>
<keyword evidence="3" id="KW-1185">Reference proteome</keyword>
<reference evidence="2" key="1">
    <citation type="submission" date="2014-12" db="EMBL/GenBank/DDBJ databases">
        <title>Genome Sequence of Valsa Canker Pathogens Uncovers a Specific Adaption of Colonization on Woody Bark.</title>
        <authorList>
            <person name="Yin Z."/>
            <person name="Liu H."/>
            <person name="Gao X."/>
            <person name="Li Z."/>
            <person name="Song N."/>
            <person name="Ke X."/>
            <person name="Dai Q."/>
            <person name="Wu Y."/>
            <person name="Sun Y."/>
            <person name="Xu J.-R."/>
            <person name="Kang Z.K."/>
            <person name="Wang L."/>
            <person name="Huang L."/>
        </authorList>
    </citation>
    <scope>NUCLEOTIDE SEQUENCE [LARGE SCALE GENOMIC DNA]</scope>
    <source>
        <strain evidence="2">03-8</strain>
    </source>
</reference>
<proteinExistence type="predicted"/>
<feature type="region of interest" description="Disordered" evidence="1">
    <location>
        <begin position="182"/>
        <end position="203"/>
    </location>
</feature>
<evidence type="ECO:0000313" key="2">
    <source>
        <dbReference type="EMBL" id="KUI74447.1"/>
    </source>
</evidence>
<feature type="region of interest" description="Disordered" evidence="1">
    <location>
        <begin position="217"/>
        <end position="240"/>
    </location>
</feature>
<organism evidence="2 3">
    <name type="scientific">Cytospora mali</name>
    <name type="common">Apple Valsa canker fungus</name>
    <name type="synonym">Valsa mali</name>
    <dbReference type="NCBI Taxonomy" id="578113"/>
    <lineage>
        <taxon>Eukaryota</taxon>
        <taxon>Fungi</taxon>
        <taxon>Dikarya</taxon>
        <taxon>Ascomycota</taxon>
        <taxon>Pezizomycotina</taxon>
        <taxon>Sordariomycetes</taxon>
        <taxon>Sordariomycetidae</taxon>
        <taxon>Diaporthales</taxon>
        <taxon>Cytosporaceae</taxon>
        <taxon>Cytospora</taxon>
    </lineage>
</organism>
<protein>
    <submittedName>
        <fullName evidence="2">Uncharacterized protein</fullName>
    </submittedName>
</protein>
<dbReference type="EMBL" id="CM003110">
    <property type="protein sequence ID" value="KUI74447.1"/>
    <property type="molecule type" value="Genomic_DNA"/>
</dbReference>